<evidence type="ECO:0000313" key="7">
    <source>
        <dbReference type="EMBL" id="KAI9550895.1"/>
    </source>
</evidence>
<dbReference type="Pfam" id="PF10551">
    <property type="entry name" value="MULE"/>
    <property type="match status" value="1"/>
</dbReference>
<dbReference type="InterPro" id="IPR003653">
    <property type="entry name" value="Peptidase_C48_C"/>
</dbReference>
<dbReference type="PROSITE" id="PS50966">
    <property type="entry name" value="ZF_SWIM"/>
    <property type="match status" value="1"/>
</dbReference>
<keyword evidence="4" id="KW-0862">Zinc</keyword>
<dbReference type="EMBL" id="WJBH02000074">
    <property type="protein sequence ID" value="KAI9550895.1"/>
    <property type="molecule type" value="Genomic_DNA"/>
</dbReference>
<organism evidence="7 8">
    <name type="scientific">Daphnia sinensis</name>
    <dbReference type="NCBI Taxonomy" id="1820382"/>
    <lineage>
        <taxon>Eukaryota</taxon>
        <taxon>Metazoa</taxon>
        <taxon>Ecdysozoa</taxon>
        <taxon>Arthropoda</taxon>
        <taxon>Crustacea</taxon>
        <taxon>Branchiopoda</taxon>
        <taxon>Diplostraca</taxon>
        <taxon>Cladocera</taxon>
        <taxon>Anomopoda</taxon>
        <taxon>Daphniidae</taxon>
        <taxon>Daphnia</taxon>
        <taxon>Daphnia similis group</taxon>
    </lineage>
</organism>
<feature type="domain" description="SWIM-type" evidence="5">
    <location>
        <begin position="253"/>
        <end position="285"/>
    </location>
</feature>
<evidence type="ECO:0000313" key="8">
    <source>
        <dbReference type="Proteomes" id="UP000820818"/>
    </source>
</evidence>
<keyword evidence="2" id="KW-0645">Protease</keyword>
<dbReference type="InterPro" id="IPR018289">
    <property type="entry name" value="MULE_transposase_dom"/>
</dbReference>
<name>A0AAD5KWE0_9CRUS</name>
<reference evidence="7" key="1">
    <citation type="submission" date="2022-05" db="EMBL/GenBank/DDBJ databases">
        <title>A multi-omics perspective on studying reproductive biology in Daphnia sinensis.</title>
        <authorList>
            <person name="Jia J."/>
        </authorList>
    </citation>
    <scope>NUCLEOTIDE SEQUENCE</scope>
    <source>
        <strain evidence="7">WSL</strain>
    </source>
</reference>
<protein>
    <recommendedName>
        <fullName evidence="5">SWIM-type domain-containing protein</fullName>
    </recommendedName>
</protein>
<evidence type="ECO:0000256" key="4">
    <source>
        <dbReference type="PROSITE-ProRule" id="PRU00325"/>
    </source>
</evidence>
<dbReference type="Pfam" id="PF02902">
    <property type="entry name" value="Peptidase_C48"/>
    <property type="match status" value="1"/>
</dbReference>
<sequence length="732" mass="83567">MANDCPVQIQFLYDDALKKFKITKLEIEHKNHPVSEGHLKTYARKKQLDGTYSTTQSGFALYHILIEYNNGDSKPVAFFFIKKETIEAISACLKVLTDNHDTSVTKVTITDKDCAEIAALEKYFPDYTHILCQFHALKAVDAFLTKTKNGASVKEKYHDIRKHFRAAMYTESQDEFDSSKAYLTGKSKQLFHLENLFEFTNYSILTLDRQLKFNIRELRFSTKSKPELIKKYAESISPFGSMTYNIASHHTTYHLKKDLSCCTCHFFAAYGLPCRHIISFHFKDNIEIPVGSYSQHWRNECLEDEAVIQANVSSPTAVQVKKKLRMPRTEKDQFNLATNLFRKLAETLSALTINDFQEKMRLFHQIHALIKADKPIQLMQSIPQQEKTEEVSSWASLHLPVAPKKRGRPKENKGYFNTYHNQKKRHHTERIDRDDSLDEEAAIVNEEAQAIAKEEEMREIETQITAAFSVADSPVDNFCQMEAPIDTASFADNTTVEILSPTVTTGRTKSDRSAQPYLFLDKCQVITKTNKLMSGIGGLFCCTIGASLEFPQAQGDKWMQIVHDGKDHWVLIAKGFSQPEHVLVYDSLPSNPWYNNHILSCISSLLKSANKEMTYIVKTCQRQSNGYDCGVFAIAFAASLSSNGEDPTTRLYDPKKLRSHLIECFSSGKLSKFPSTPSRSTRSLQNETIGVEELFCNCHRTGFKLNSSEWEFIGCDRKDWWLVSQNVFEILS</sequence>
<keyword evidence="4" id="KW-0863">Zinc-finger</keyword>
<comment type="similarity">
    <text evidence="1">Belongs to the peptidase C48 family.</text>
</comment>
<evidence type="ECO:0000259" key="5">
    <source>
        <dbReference type="PROSITE" id="PS50966"/>
    </source>
</evidence>
<dbReference type="PANTHER" id="PTHR34718">
    <property type="entry name" value="PHD-TYPE DOMAIN-CONTAINING PROTEIN"/>
    <property type="match status" value="1"/>
</dbReference>
<accession>A0AAD5KWE0</accession>
<dbReference type="EMBL" id="WJBH02000106">
    <property type="protein sequence ID" value="KAI9550671.1"/>
    <property type="molecule type" value="Genomic_DNA"/>
</dbReference>
<dbReference type="AlphaFoldDB" id="A0AAD5KWE0"/>
<evidence type="ECO:0000256" key="1">
    <source>
        <dbReference type="ARBA" id="ARBA00005234"/>
    </source>
</evidence>
<dbReference type="GO" id="GO:0008270">
    <property type="term" value="F:zinc ion binding"/>
    <property type="evidence" value="ECO:0007669"/>
    <property type="project" value="UniProtKB-KW"/>
</dbReference>
<gene>
    <name evidence="7" type="ORF">GHT06_004575</name>
    <name evidence="6" type="ORF">GHT06_006224</name>
</gene>
<evidence type="ECO:0000313" key="6">
    <source>
        <dbReference type="EMBL" id="KAI9550671.1"/>
    </source>
</evidence>
<evidence type="ECO:0000256" key="2">
    <source>
        <dbReference type="ARBA" id="ARBA00022670"/>
    </source>
</evidence>
<keyword evidence="8" id="KW-1185">Reference proteome</keyword>
<dbReference type="GO" id="GO:0008234">
    <property type="term" value="F:cysteine-type peptidase activity"/>
    <property type="evidence" value="ECO:0007669"/>
    <property type="project" value="InterPro"/>
</dbReference>
<dbReference type="GO" id="GO:0006508">
    <property type="term" value="P:proteolysis"/>
    <property type="evidence" value="ECO:0007669"/>
    <property type="project" value="UniProtKB-KW"/>
</dbReference>
<dbReference type="Gene3D" id="3.40.395.10">
    <property type="entry name" value="Adenoviral Proteinase, Chain A"/>
    <property type="match status" value="1"/>
</dbReference>
<proteinExistence type="inferred from homology"/>
<keyword evidence="4" id="KW-0479">Metal-binding</keyword>
<comment type="caution">
    <text evidence="7">The sequence shown here is derived from an EMBL/GenBank/DDBJ whole genome shotgun (WGS) entry which is preliminary data.</text>
</comment>
<dbReference type="InterPro" id="IPR038765">
    <property type="entry name" value="Papain-like_cys_pep_sf"/>
</dbReference>
<dbReference type="PANTHER" id="PTHR34718:SF2">
    <property type="entry name" value="PHD-TYPE DOMAIN-CONTAINING PROTEIN"/>
    <property type="match status" value="1"/>
</dbReference>
<dbReference type="InterPro" id="IPR007527">
    <property type="entry name" value="Znf_SWIM"/>
</dbReference>
<evidence type="ECO:0000256" key="3">
    <source>
        <dbReference type="ARBA" id="ARBA00022801"/>
    </source>
</evidence>
<dbReference type="SUPFAM" id="SSF54001">
    <property type="entry name" value="Cysteine proteinases"/>
    <property type="match status" value="1"/>
</dbReference>
<dbReference type="Proteomes" id="UP000820818">
    <property type="component" value="Unassembled WGS sequence"/>
</dbReference>
<keyword evidence="3" id="KW-0378">Hydrolase</keyword>